<keyword evidence="2 7" id="KW-0813">Transport</keyword>
<keyword evidence="10" id="KW-1185">Reference proteome</keyword>
<dbReference type="Proteomes" id="UP000215914">
    <property type="component" value="Unassembled WGS sequence"/>
</dbReference>
<keyword evidence="4" id="KW-0677">Repeat</keyword>
<sequence length="254" mass="27125">MVQIDFWFHFSFTYQVLPGSLEFLFRLDKTKFYVTGAGIFTGLMVGLYPKSVVKTRMQRVIESRSIPGLYRGFGTVITGAIPARVIFMTALETSKVAAFNIVEPFKLSEPTKAAIANGIAGMAASLCSQGVFVPIDVISQRLMVQGYSGHASYNGGLDVARKVLKQVGIRGLYRGFGVSVMTYSPSSAVCMLGHGNDGDGSIPSQGTIVMIQGAGGISAAAAASLITTPLDTIKTRLQVHLIFSLNIAIETITI</sequence>
<evidence type="ECO:0000256" key="4">
    <source>
        <dbReference type="ARBA" id="ARBA00022737"/>
    </source>
</evidence>
<dbReference type="EMBL" id="MNCJ02000328">
    <property type="protein sequence ID" value="KAF5771946.1"/>
    <property type="molecule type" value="Genomic_DNA"/>
</dbReference>
<protein>
    <submittedName>
        <fullName evidence="9">Mitochondrial carrier domain protein</fullName>
    </submittedName>
</protein>
<feature type="transmembrane region" description="Helical" evidence="8">
    <location>
        <begin position="69"/>
        <end position="87"/>
    </location>
</feature>
<dbReference type="InterPro" id="IPR023395">
    <property type="entry name" value="MCP_dom_sf"/>
</dbReference>
<dbReference type="PROSITE" id="PS50920">
    <property type="entry name" value="SOLCAR"/>
    <property type="match status" value="1"/>
</dbReference>
<dbReference type="InterPro" id="IPR002067">
    <property type="entry name" value="MCP"/>
</dbReference>
<dbReference type="GO" id="GO:0016020">
    <property type="term" value="C:membrane"/>
    <property type="evidence" value="ECO:0007669"/>
    <property type="project" value="UniProtKB-SubCell"/>
</dbReference>
<keyword evidence="3 6" id="KW-0812">Transmembrane</keyword>
<evidence type="ECO:0000256" key="7">
    <source>
        <dbReference type="RuleBase" id="RU000488"/>
    </source>
</evidence>
<dbReference type="GO" id="GO:0055085">
    <property type="term" value="P:transmembrane transport"/>
    <property type="evidence" value="ECO:0007669"/>
    <property type="project" value="InterPro"/>
</dbReference>
<dbReference type="Gene3D" id="1.50.40.10">
    <property type="entry name" value="Mitochondrial carrier domain"/>
    <property type="match status" value="1"/>
</dbReference>
<proteinExistence type="inferred from homology"/>
<evidence type="ECO:0000256" key="2">
    <source>
        <dbReference type="ARBA" id="ARBA00022448"/>
    </source>
</evidence>
<accession>A0A9K3EEJ6</accession>
<evidence type="ECO:0000313" key="9">
    <source>
        <dbReference type="EMBL" id="KAF5771946.1"/>
    </source>
</evidence>
<name>A0A9K3EEJ6_HELAN</name>
<dbReference type="InterPro" id="IPR018108">
    <property type="entry name" value="MCP_transmembrane"/>
</dbReference>
<evidence type="ECO:0000256" key="6">
    <source>
        <dbReference type="PROSITE-ProRule" id="PRU00282"/>
    </source>
</evidence>
<reference evidence="9" key="2">
    <citation type="submission" date="2020-06" db="EMBL/GenBank/DDBJ databases">
        <title>Helianthus annuus Genome sequencing and assembly Release 2.</title>
        <authorList>
            <person name="Gouzy J."/>
            <person name="Langlade N."/>
            <person name="Munos S."/>
        </authorList>
    </citation>
    <scope>NUCLEOTIDE SEQUENCE</scope>
    <source>
        <tissue evidence="9">Leaves</tissue>
    </source>
</reference>
<dbReference type="SUPFAM" id="SSF103506">
    <property type="entry name" value="Mitochondrial carrier"/>
    <property type="match status" value="1"/>
</dbReference>
<dbReference type="AlphaFoldDB" id="A0A9K3EEJ6"/>
<keyword evidence="5 6" id="KW-0472">Membrane</keyword>
<dbReference type="PANTHER" id="PTHR46080:SF3">
    <property type="entry name" value="MITOCHONDRIAL SUBSTRATE CARRIER FAMILY PROTEIN"/>
    <property type="match status" value="1"/>
</dbReference>
<feature type="repeat" description="Solcar" evidence="6">
    <location>
        <begin position="112"/>
        <end position="200"/>
    </location>
</feature>
<comment type="similarity">
    <text evidence="7">Belongs to the mitochondrial carrier (TC 2.A.29) family.</text>
</comment>
<organism evidence="9 10">
    <name type="scientific">Helianthus annuus</name>
    <name type="common">Common sunflower</name>
    <dbReference type="NCBI Taxonomy" id="4232"/>
    <lineage>
        <taxon>Eukaryota</taxon>
        <taxon>Viridiplantae</taxon>
        <taxon>Streptophyta</taxon>
        <taxon>Embryophyta</taxon>
        <taxon>Tracheophyta</taxon>
        <taxon>Spermatophyta</taxon>
        <taxon>Magnoliopsida</taxon>
        <taxon>eudicotyledons</taxon>
        <taxon>Gunneridae</taxon>
        <taxon>Pentapetalae</taxon>
        <taxon>asterids</taxon>
        <taxon>campanulids</taxon>
        <taxon>Asterales</taxon>
        <taxon>Asteraceae</taxon>
        <taxon>Asteroideae</taxon>
        <taxon>Heliantheae alliance</taxon>
        <taxon>Heliantheae</taxon>
        <taxon>Helianthus</taxon>
    </lineage>
</organism>
<dbReference type="Pfam" id="PF00153">
    <property type="entry name" value="Mito_carr"/>
    <property type="match status" value="2"/>
</dbReference>
<keyword evidence="8" id="KW-1133">Transmembrane helix</keyword>
<evidence type="ECO:0000256" key="8">
    <source>
        <dbReference type="SAM" id="Phobius"/>
    </source>
</evidence>
<evidence type="ECO:0000256" key="5">
    <source>
        <dbReference type="ARBA" id="ARBA00023136"/>
    </source>
</evidence>
<feature type="transmembrane region" description="Helical" evidence="8">
    <location>
        <begin position="32"/>
        <end position="49"/>
    </location>
</feature>
<evidence type="ECO:0000313" key="10">
    <source>
        <dbReference type="Proteomes" id="UP000215914"/>
    </source>
</evidence>
<gene>
    <name evidence="9" type="ORF">HanXRQr2_Chr13g0570951</name>
</gene>
<dbReference type="PRINTS" id="PR00926">
    <property type="entry name" value="MITOCARRIER"/>
</dbReference>
<evidence type="ECO:0000256" key="3">
    <source>
        <dbReference type="ARBA" id="ARBA00022692"/>
    </source>
</evidence>
<dbReference type="PANTHER" id="PTHR46080">
    <property type="entry name" value="MITOCHONDRIAL SUBSTRATE CARRIER FAMILY PROTEIN J"/>
    <property type="match status" value="1"/>
</dbReference>
<comment type="caution">
    <text evidence="9">The sequence shown here is derived from an EMBL/GenBank/DDBJ whole genome shotgun (WGS) entry which is preliminary data.</text>
</comment>
<comment type="subcellular location">
    <subcellularLocation>
        <location evidence="1">Membrane</location>
        <topology evidence="1">Multi-pass membrane protein</topology>
    </subcellularLocation>
</comment>
<dbReference type="Gramene" id="mRNA:HanXRQr2_Chr13g0570951">
    <property type="protein sequence ID" value="mRNA:HanXRQr2_Chr13g0570951"/>
    <property type="gene ID" value="HanXRQr2_Chr13g0570951"/>
</dbReference>
<evidence type="ECO:0000256" key="1">
    <source>
        <dbReference type="ARBA" id="ARBA00004141"/>
    </source>
</evidence>
<reference evidence="9" key="1">
    <citation type="journal article" date="2017" name="Nature">
        <title>The sunflower genome provides insights into oil metabolism, flowering and Asterid evolution.</title>
        <authorList>
            <person name="Badouin H."/>
            <person name="Gouzy J."/>
            <person name="Grassa C.J."/>
            <person name="Murat F."/>
            <person name="Staton S.E."/>
            <person name="Cottret L."/>
            <person name="Lelandais-Briere C."/>
            <person name="Owens G.L."/>
            <person name="Carrere S."/>
            <person name="Mayjonade B."/>
            <person name="Legrand L."/>
            <person name="Gill N."/>
            <person name="Kane N.C."/>
            <person name="Bowers J.E."/>
            <person name="Hubner S."/>
            <person name="Bellec A."/>
            <person name="Berard A."/>
            <person name="Berges H."/>
            <person name="Blanchet N."/>
            <person name="Boniface M.C."/>
            <person name="Brunel D."/>
            <person name="Catrice O."/>
            <person name="Chaidir N."/>
            <person name="Claudel C."/>
            <person name="Donnadieu C."/>
            <person name="Faraut T."/>
            <person name="Fievet G."/>
            <person name="Helmstetter N."/>
            <person name="King M."/>
            <person name="Knapp S.J."/>
            <person name="Lai Z."/>
            <person name="Le Paslier M.C."/>
            <person name="Lippi Y."/>
            <person name="Lorenzon L."/>
            <person name="Mandel J.R."/>
            <person name="Marage G."/>
            <person name="Marchand G."/>
            <person name="Marquand E."/>
            <person name="Bret-Mestries E."/>
            <person name="Morien E."/>
            <person name="Nambeesan S."/>
            <person name="Nguyen T."/>
            <person name="Pegot-Espagnet P."/>
            <person name="Pouilly N."/>
            <person name="Raftis F."/>
            <person name="Sallet E."/>
            <person name="Schiex T."/>
            <person name="Thomas J."/>
            <person name="Vandecasteele C."/>
            <person name="Vares D."/>
            <person name="Vear F."/>
            <person name="Vautrin S."/>
            <person name="Crespi M."/>
            <person name="Mangin B."/>
            <person name="Burke J.M."/>
            <person name="Salse J."/>
            <person name="Munos S."/>
            <person name="Vincourt P."/>
            <person name="Rieseberg L.H."/>
            <person name="Langlade N.B."/>
        </authorList>
    </citation>
    <scope>NUCLEOTIDE SEQUENCE</scope>
    <source>
        <tissue evidence="9">Leaves</tissue>
    </source>
</reference>